<name>A0AAV8U868_9ROSI</name>
<feature type="repeat" description="ANK" evidence="8">
    <location>
        <begin position="257"/>
        <end position="289"/>
    </location>
</feature>
<feature type="repeat" description="ANK" evidence="8">
    <location>
        <begin position="290"/>
        <end position="322"/>
    </location>
</feature>
<sequence length="471" mass="50998">MDRLVKLDVNEVEISFKKGHKCTASFRVSNLMHTMSVAVSLTTTNPSVYSFTKPFSIIPPLSSSSYTLVLSQSCNQPPFTTCPDVITVKSSMLPTGKANIDHLRRLFSRPGPHVFRDAVIPISLVGASFAEYLINSQSQTADVSSYFNKAISRCSASQITTLLKSAASAGNPNMIRSLIDVGGNVNCKDSKGHSLVSLAVKAGNFDALKTLIASGCVIDRSTDKVLHFAAEKNRVDFMEVLWSNNFERIDVNSVDPQGRTPIHIAASSGHVDSILFLVSIGGKADVLDNKEWSPLHLAAEKGHLDAAKCLLKFSNYVKYAENKQGQTPFAIAVNNGHSHLYDLLHLGDELHRAARIGDVNGVSSCIEEGANVNQRDQNGWTPLHRAAFKGQIESVKVLLSHGAKVEVVDKEGYTPLHCAVEAGHVNVALLLMTYGAKASVKGLSNASPSTLDCFQNHPSVVKSIWQEKECT</sequence>
<dbReference type="InterPro" id="IPR002110">
    <property type="entry name" value="Ankyrin_rpt"/>
</dbReference>
<evidence type="ECO:0000256" key="5">
    <source>
        <dbReference type="ARBA" id="ARBA00023065"/>
    </source>
</evidence>
<dbReference type="PANTHER" id="PTHR47143:SF1">
    <property type="entry name" value="ION_TRANS DOMAIN-CONTAINING PROTEIN"/>
    <property type="match status" value="1"/>
</dbReference>
<dbReference type="AlphaFoldDB" id="A0AAV8U868"/>
<keyword evidence="3" id="KW-0677">Repeat</keyword>
<evidence type="ECO:0000256" key="6">
    <source>
        <dbReference type="ARBA" id="ARBA00023180"/>
    </source>
</evidence>
<dbReference type="SMART" id="SM00248">
    <property type="entry name" value="ANK"/>
    <property type="match status" value="8"/>
</dbReference>
<dbReference type="Gene3D" id="1.25.40.20">
    <property type="entry name" value="Ankyrin repeat-containing domain"/>
    <property type="match status" value="2"/>
</dbReference>
<keyword evidence="7" id="KW-0407">Ion channel</keyword>
<evidence type="ECO:0000259" key="9">
    <source>
        <dbReference type="PROSITE" id="PS50202"/>
    </source>
</evidence>
<dbReference type="InterPro" id="IPR013783">
    <property type="entry name" value="Ig-like_fold"/>
</dbReference>
<dbReference type="InterPro" id="IPR008962">
    <property type="entry name" value="PapD-like_sf"/>
</dbReference>
<accession>A0AAV8U868</accession>
<organism evidence="10 11">
    <name type="scientific">Erythroxylum novogranatense</name>
    <dbReference type="NCBI Taxonomy" id="1862640"/>
    <lineage>
        <taxon>Eukaryota</taxon>
        <taxon>Viridiplantae</taxon>
        <taxon>Streptophyta</taxon>
        <taxon>Embryophyta</taxon>
        <taxon>Tracheophyta</taxon>
        <taxon>Spermatophyta</taxon>
        <taxon>Magnoliopsida</taxon>
        <taxon>eudicotyledons</taxon>
        <taxon>Gunneridae</taxon>
        <taxon>Pentapetalae</taxon>
        <taxon>rosids</taxon>
        <taxon>fabids</taxon>
        <taxon>Malpighiales</taxon>
        <taxon>Erythroxylaceae</taxon>
        <taxon>Erythroxylum</taxon>
    </lineage>
</organism>
<dbReference type="GO" id="GO:0022857">
    <property type="term" value="F:transmembrane transporter activity"/>
    <property type="evidence" value="ECO:0007669"/>
    <property type="project" value="TreeGrafter"/>
</dbReference>
<dbReference type="SUPFAM" id="SSF49354">
    <property type="entry name" value="PapD-like"/>
    <property type="match status" value="1"/>
</dbReference>
<dbReference type="PROSITE" id="PS50088">
    <property type="entry name" value="ANK_REPEAT"/>
    <property type="match status" value="6"/>
</dbReference>
<dbReference type="PROSITE" id="PS50297">
    <property type="entry name" value="ANK_REP_REGION"/>
    <property type="match status" value="3"/>
</dbReference>
<evidence type="ECO:0000256" key="7">
    <source>
        <dbReference type="ARBA" id="ARBA00023303"/>
    </source>
</evidence>
<evidence type="ECO:0000256" key="2">
    <source>
        <dbReference type="ARBA" id="ARBA00022606"/>
    </source>
</evidence>
<dbReference type="Proteomes" id="UP001159364">
    <property type="component" value="Linkage Group LG08"/>
</dbReference>
<evidence type="ECO:0000256" key="8">
    <source>
        <dbReference type="PROSITE-ProRule" id="PRU00023"/>
    </source>
</evidence>
<feature type="domain" description="MSP" evidence="9">
    <location>
        <begin position="4"/>
        <end position="125"/>
    </location>
</feature>
<dbReference type="Gene3D" id="2.60.40.10">
    <property type="entry name" value="Immunoglobulins"/>
    <property type="match status" value="1"/>
</dbReference>
<dbReference type="SUPFAM" id="SSF48403">
    <property type="entry name" value="Ankyrin repeat"/>
    <property type="match status" value="1"/>
</dbReference>
<reference evidence="10 11" key="1">
    <citation type="submission" date="2021-09" db="EMBL/GenBank/DDBJ databases">
        <title>Genomic insights and catalytic innovation underlie evolution of tropane alkaloids biosynthesis.</title>
        <authorList>
            <person name="Wang Y.-J."/>
            <person name="Tian T."/>
            <person name="Huang J.-P."/>
            <person name="Huang S.-X."/>
        </authorList>
    </citation>
    <scope>NUCLEOTIDE SEQUENCE [LARGE SCALE GENOMIC DNA]</scope>
    <source>
        <strain evidence="10">KIB-2018</strain>
        <tissue evidence="10">Leaf</tissue>
    </source>
</reference>
<evidence type="ECO:0000313" key="10">
    <source>
        <dbReference type="EMBL" id="KAJ8898680.1"/>
    </source>
</evidence>
<dbReference type="PANTHER" id="PTHR47143">
    <property type="entry name" value="TRANSIENT RECEPTOR POTENTIAL CATION CHANNEL PROTEIN PAINLESS"/>
    <property type="match status" value="1"/>
</dbReference>
<dbReference type="GO" id="GO:1902495">
    <property type="term" value="C:transmembrane transporter complex"/>
    <property type="evidence" value="ECO:0007669"/>
    <property type="project" value="TreeGrafter"/>
</dbReference>
<dbReference type="EMBL" id="JAIWQS010000008">
    <property type="protein sequence ID" value="KAJ8898680.1"/>
    <property type="molecule type" value="Genomic_DNA"/>
</dbReference>
<dbReference type="PROSITE" id="PS50202">
    <property type="entry name" value="MSP"/>
    <property type="match status" value="1"/>
</dbReference>
<dbReference type="GO" id="GO:0034220">
    <property type="term" value="P:monoatomic ion transmembrane transport"/>
    <property type="evidence" value="ECO:0007669"/>
    <property type="project" value="UniProtKB-KW"/>
</dbReference>
<evidence type="ECO:0000256" key="3">
    <source>
        <dbReference type="ARBA" id="ARBA00022737"/>
    </source>
</evidence>
<evidence type="ECO:0000256" key="1">
    <source>
        <dbReference type="ARBA" id="ARBA00022448"/>
    </source>
</evidence>
<protein>
    <recommendedName>
        <fullName evidence="9">MSP domain-containing protein</fullName>
    </recommendedName>
</protein>
<dbReference type="InterPro" id="IPR000535">
    <property type="entry name" value="MSP_dom"/>
</dbReference>
<evidence type="ECO:0000256" key="4">
    <source>
        <dbReference type="ARBA" id="ARBA00023043"/>
    </source>
</evidence>
<feature type="repeat" description="ANK" evidence="8">
    <location>
        <begin position="158"/>
        <end position="190"/>
    </location>
</feature>
<dbReference type="InterPro" id="IPR052076">
    <property type="entry name" value="TRP_cation_channel"/>
</dbReference>
<comment type="caution">
    <text evidence="10">The sequence shown here is derived from an EMBL/GenBank/DDBJ whole genome shotgun (WGS) entry which is preliminary data.</text>
</comment>
<feature type="repeat" description="ANK" evidence="8">
    <location>
        <begin position="411"/>
        <end position="443"/>
    </location>
</feature>
<evidence type="ECO:0000313" key="11">
    <source>
        <dbReference type="Proteomes" id="UP001159364"/>
    </source>
</evidence>
<feature type="repeat" description="ANK" evidence="8">
    <location>
        <begin position="378"/>
        <end position="410"/>
    </location>
</feature>
<keyword evidence="4 8" id="KW-0040">ANK repeat</keyword>
<dbReference type="PRINTS" id="PR01415">
    <property type="entry name" value="ANKYRIN"/>
</dbReference>
<feature type="repeat" description="ANK" evidence="8">
    <location>
        <begin position="350"/>
        <end position="377"/>
    </location>
</feature>
<dbReference type="InterPro" id="IPR036770">
    <property type="entry name" value="Ankyrin_rpt-contain_sf"/>
</dbReference>
<keyword evidence="1" id="KW-0813">Transport</keyword>
<keyword evidence="6" id="KW-0325">Glycoprotein</keyword>
<keyword evidence="2" id="KW-0716">Sensory transduction</keyword>
<keyword evidence="5" id="KW-0406">Ion transport</keyword>
<keyword evidence="11" id="KW-1185">Reference proteome</keyword>
<gene>
    <name evidence="10" type="ORF">K2173_004714</name>
</gene>
<proteinExistence type="predicted"/>
<dbReference type="Pfam" id="PF12796">
    <property type="entry name" value="Ank_2"/>
    <property type="match status" value="3"/>
</dbReference>